<reference evidence="2" key="1">
    <citation type="journal article" date="2019" name="Int. J. Syst. Evol. Microbiol.">
        <title>The Global Catalogue of Microorganisms (GCM) 10K type strain sequencing project: providing services to taxonomists for standard genome sequencing and annotation.</title>
        <authorList>
            <consortium name="The Broad Institute Genomics Platform"/>
            <consortium name="The Broad Institute Genome Sequencing Center for Infectious Disease"/>
            <person name="Wu L."/>
            <person name="Ma J."/>
        </authorList>
    </citation>
    <scope>NUCLEOTIDE SEQUENCE [LARGE SCALE GENOMIC DNA]</scope>
    <source>
        <strain evidence="2">CGMCC 1.10130</strain>
    </source>
</reference>
<dbReference type="EMBL" id="BMDX01000002">
    <property type="protein sequence ID" value="GGA66865.1"/>
    <property type="molecule type" value="Genomic_DNA"/>
</dbReference>
<dbReference type="SUPFAM" id="SSF53850">
    <property type="entry name" value="Periplasmic binding protein-like II"/>
    <property type="match status" value="1"/>
</dbReference>
<keyword evidence="2" id="KW-1185">Reference proteome</keyword>
<proteinExistence type="predicted"/>
<dbReference type="AlphaFoldDB" id="A0A8J2U2F7"/>
<accession>A0A8J2U2F7</accession>
<dbReference type="Proteomes" id="UP000619743">
    <property type="component" value="Unassembled WGS sequence"/>
</dbReference>
<gene>
    <name evidence="1" type="ORF">GCM10011369_05570</name>
</gene>
<name>A0A8J2U2F7_9GAMM</name>
<comment type="caution">
    <text evidence="1">The sequence shown here is derived from an EMBL/GenBank/DDBJ whole genome shotgun (WGS) entry which is preliminary data.</text>
</comment>
<sequence>MGKSYSFPYEKDADISQSRTENDVKTGELDFMWAMTSERLEKEFEPVYFPVFRGILGMRLSIVKANQKDILSSVENLNDLKRFVPGQGKTWADTMILESNGLHVTKSHKYPNLFFMLEGERFDYFPRGLFEPWAEVDKYPQLNLTVDPHILIRYTAPMYFFTRKGNEELAQALFKELESMALSGEYKSLFYADDEVKQGIEKSNLKDRTMIQLENPYLTEKTPLERTEFWYQLGEVPH</sequence>
<dbReference type="Gene3D" id="3.40.190.10">
    <property type="entry name" value="Periplasmic binding protein-like II"/>
    <property type="match status" value="2"/>
</dbReference>
<protein>
    <submittedName>
        <fullName evidence="1">Uncharacterized protein</fullName>
    </submittedName>
</protein>
<evidence type="ECO:0000313" key="2">
    <source>
        <dbReference type="Proteomes" id="UP000619743"/>
    </source>
</evidence>
<organism evidence="1 2">
    <name type="scientific">Neiella marina</name>
    <dbReference type="NCBI Taxonomy" id="508461"/>
    <lineage>
        <taxon>Bacteria</taxon>
        <taxon>Pseudomonadati</taxon>
        <taxon>Pseudomonadota</taxon>
        <taxon>Gammaproteobacteria</taxon>
        <taxon>Alteromonadales</taxon>
        <taxon>Echinimonadaceae</taxon>
        <taxon>Neiella</taxon>
    </lineage>
</organism>
<evidence type="ECO:0000313" key="1">
    <source>
        <dbReference type="EMBL" id="GGA66865.1"/>
    </source>
</evidence>